<dbReference type="OrthoDB" id="9800582at2"/>
<protein>
    <recommendedName>
        <fullName evidence="1">protein acetyllysine N-acetyltransferase</fullName>
        <ecNumber evidence="1">2.3.1.286</ecNumber>
    </recommendedName>
</protein>
<dbReference type="Pfam" id="PF02146">
    <property type="entry name" value="SIR2"/>
    <property type="match status" value="1"/>
</dbReference>
<dbReference type="STRING" id="289377.HL41_04415"/>
<dbReference type="Gene3D" id="3.40.50.1220">
    <property type="entry name" value="TPP-binding domain"/>
    <property type="match status" value="1"/>
</dbReference>
<dbReference type="InterPro" id="IPR050134">
    <property type="entry name" value="NAD-dep_sirtuin_deacylases"/>
</dbReference>
<feature type="binding site" evidence="4">
    <location>
        <position position="132"/>
    </location>
    <ligand>
        <name>Zn(2+)</name>
        <dbReference type="ChEBI" id="CHEBI:29105"/>
    </ligand>
</feature>
<dbReference type="AlphaFoldDB" id="A0A075WUJ2"/>
<keyword evidence="4" id="KW-0862">Zinc</keyword>
<dbReference type="PaxDb" id="289377-HL41_04415"/>
<dbReference type="NCBIfam" id="NF001753">
    <property type="entry name" value="PRK00481.1-3"/>
    <property type="match status" value="1"/>
</dbReference>
<keyword evidence="4" id="KW-0479">Metal-binding</keyword>
<dbReference type="InterPro" id="IPR026591">
    <property type="entry name" value="Sirtuin_cat_small_dom_sf"/>
</dbReference>
<dbReference type="Gene3D" id="3.30.1600.10">
    <property type="entry name" value="SIR2/SIRT2 'Small Domain"/>
    <property type="match status" value="1"/>
</dbReference>
<reference evidence="6 7" key="1">
    <citation type="journal article" date="2015" name="Genome Announc.">
        <title>Genome Sequence of a Sulfate-Reducing Thermophilic Bacterium, Thermodesulfobacterium commune DSM 2178T (Phylum Thermodesulfobacteria).</title>
        <authorList>
            <person name="Bhatnagar S."/>
            <person name="Badger J.H."/>
            <person name="Madupu R."/>
            <person name="Khouri H.M."/>
            <person name="O'Connor E.M."/>
            <person name="Robb F.T."/>
            <person name="Ward N.L."/>
            <person name="Eisen J.A."/>
        </authorList>
    </citation>
    <scope>NUCLEOTIDE SEQUENCE [LARGE SCALE GENOMIC DNA]</scope>
    <source>
        <strain evidence="6 7">DSM 2178</strain>
    </source>
</reference>
<dbReference type="InterPro" id="IPR003000">
    <property type="entry name" value="Sirtuin"/>
</dbReference>
<dbReference type="PANTHER" id="PTHR11085:SF4">
    <property type="entry name" value="NAD-DEPENDENT PROTEIN DEACYLASE"/>
    <property type="match status" value="1"/>
</dbReference>
<sequence>MNRKEELVKEVVELIKQGGIVAFTGAGISVESGIPPFRGAKGLWTKYNPEEYAYIGTFLRNPEKVWMMLREIYQCFKEATPNPAHLVLADLENKGYLEAVITQNIDNLHQKAGNKKVIELHGTGESLTCLDCGKRYKFFEEFVNMFPYPKCEKCGKALKPEIVFFGEPLPEEALTQAFELVKRCKVLIVIGTSGVVYPAAYLPYEAKRSGAKIIEVNPEESAYTESITDYFFKERAGKFFEEFKRFLEG</sequence>
<feature type="domain" description="Deacetylase sirtuin-type" evidence="5">
    <location>
        <begin position="1"/>
        <end position="249"/>
    </location>
</feature>
<dbReference type="GO" id="GO:0046872">
    <property type="term" value="F:metal ion binding"/>
    <property type="evidence" value="ECO:0007669"/>
    <property type="project" value="UniProtKB-KW"/>
</dbReference>
<name>A0A075WUJ2_9BACT</name>
<feature type="binding site" evidence="4">
    <location>
        <position position="151"/>
    </location>
    <ligand>
        <name>Zn(2+)</name>
        <dbReference type="ChEBI" id="CHEBI:29105"/>
    </ligand>
</feature>
<dbReference type="KEGG" id="tcm:HL41_04415"/>
<dbReference type="PANTHER" id="PTHR11085">
    <property type="entry name" value="NAD-DEPENDENT PROTEIN DEACYLASE SIRTUIN-5, MITOCHONDRIAL-RELATED"/>
    <property type="match status" value="1"/>
</dbReference>
<evidence type="ECO:0000313" key="6">
    <source>
        <dbReference type="EMBL" id="AIH04068.1"/>
    </source>
</evidence>
<evidence type="ECO:0000313" key="7">
    <source>
        <dbReference type="Proteomes" id="UP000028481"/>
    </source>
</evidence>
<evidence type="ECO:0000256" key="4">
    <source>
        <dbReference type="PROSITE-ProRule" id="PRU00236"/>
    </source>
</evidence>
<dbReference type="RefSeq" id="WP_038061649.1">
    <property type="nucleotide sequence ID" value="NZ_CP008796.1"/>
</dbReference>
<organism evidence="6 7">
    <name type="scientific">Thermodesulfobacterium commune DSM 2178</name>
    <dbReference type="NCBI Taxonomy" id="289377"/>
    <lineage>
        <taxon>Bacteria</taxon>
        <taxon>Pseudomonadati</taxon>
        <taxon>Thermodesulfobacteriota</taxon>
        <taxon>Thermodesulfobacteria</taxon>
        <taxon>Thermodesulfobacteriales</taxon>
        <taxon>Thermodesulfobacteriaceae</taxon>
        <taxon>Thermodesulfobacterium</taxon>
    </lineage>
</organism>
<dbReference type="PROSITE" id="PS50305">
    <property type="entry name" value="SIRTUIN"/>
    <property type="match status" value="1"/>
</dbReference>
<evidence type="ECO:0000256" key="3">
    <source>
        <dbReference type="ARBA" id="ARBA00023027"/>
    </source>
</evidence>
<dbReference type="InterPro" id="IPR029035">
    <property type="entry name" value="DHS-like_NAD/FAD-binding_dom"/>
</dbReference>
<dbReference type="Proteomes" id="UP000028481">
    <property type="component" value="Chromosome"/>
</dbReference>
<evidence type="ECO:0000259" key="5">
    <source>
        <dbReference type="PROSITE" id="PS50305"/>
    </source>
</evidence>
<evidence type="ECO:0000256" key="1">
    <source>
        <dbReference type="ARBA" id="ARBA00012928"/>
    </source>
</evidence>
<proteinExistence type="predicted"/>
<dbReference type="GO" id="GO:0070403">
    <property type="term" value="F:NAD+ binding"/>
    <property type="evidence" value="ECO:0007669"/>
    <property type="project" value="InterPro"/>
</dbReference>
<evidence type="ECO:0000256" key="2">
    <source>
        <dbReference type="ARBA" id="ARBA00022679"/>
    </source>
</evidence>
<keyword evidence="3" id="KW-0520">NAD</keyword>
<feature type="active site" description="Proton acceptor" evidence="4">
    <location>
        <position position="121"/>
    </location>
</feature>
<dbReference type="CDD" id="cd01407">
    <property type="entry name" value="SIR2-fam"/>
    <property type="match status" value="1"/>
</dbReference>
<dbReference type="EMBL" id="CP008796">
    <property type="protein sequence ID" value="AIH04068.1"/>
    <property type="molecule type" value="Genomic_DNA"/>
</dbReference>
<dbReference type="EC" id="2.3.1.286" evidence="1"/>
<dbReference type="eggNOG" id="COG0846">
    <property type="taxonomic scope" value="Bacteria"/>
</dbReference>
<keyword evidence="7" id="KW-1185">Reference proteome</keyword>
<dbReference type="GO" id="GO:0017136">
    <property type="term" value="F:histone deacetylase activity, NAD-dependent"/>
    <property type="evidence" value="ECO:0007669"/>
    <property type="project" value="TreeGrafter"/>
</dbReference>
<keyword evidence="2" id="KW-0808">Transferase</keyword>
<feature type="binding site" evidence="4">
    <location>
        <position position="129"/>
    </location>
    <ligand>
        <name>Zn(2+)</name>
        <dbReference type="ChEBI" id="CHEBI:29105"/>
    </ligand>
</feature>
<feature type="binding site" evidence="4">
    <location>
        <position position="154"/>
    </location>
    <ligand>
        <name>Zn(2+)</name>
        <dbReference type="ChEBI" id="CHEBI:29105"/>
    </ligand>
</feature>
<gene>
    <name evidence="6" type="ORF">HL41_04415</name>
</gene>
<dbReference type="HOGENOM" id="CLU_023643_3_1_0"/>
<accession>A0A075WUJ2</accession>
<dbReference type="InterPro" id="IPR026590">
    <property type="entry name" value="Ssirtuin_cat_dom"/>
</dbReference>
<dbReference type="SUPFAM" id="SSF52467">
    <property type="entry name" value="DHS-like NAD/FAD-binding domain"/>
    <property type="match status" value="1"/>
</dbReference>